<dbReference type="Pfam" id="PF14065">
    <property type="entry name" value="Pvc16_N"/>
    <property type="match status" value="1"/>
</dbReference>
<feature type="domain" description="Pvc16 N-terminal" evidence="1">
    <location>
        <begin position="25"/>
        <end position="188"/>
    </location>
</feature>
<evidence type="ECO:0000313" key="3">
    <source>
        <dbReference type="Proteomes" id="UP000306147"/>
    </source>
</evidence>
<protein>
    <submittedName>
        <fullName evidence="2">DUF4255 domain-containing protein</fullName>
    </submittedName>
</protein>
<dbReference type="InterPro" id="IPR025351">
    <property type="entry name" value="Pvc16_N"/>
</dbReference>
<evidence type="ECO:0000259" key="1">
    <source>
        <dbReference type="Pfam" id="PF14065"/>
    </source>
</evidence>
<gene>
    <name evidence="2" type="ORF">E5A73_12765</name>
</gene>
<organism evidence="2 3">
    <name type="scientific">Sphingomonas gei</name>
    <dbReference type="NCBI Taxonomy" id="1395960"/>
    <lineage>
        <taxon>Bacteria</taxon>
        <taxon>Pseudomonadati</taxon>
        <taxon>Pseudomonadota</taxon>
        <taxon>Alphaproteobacteria</taxon>
        <taxon>Sphingomonadales</taxon>
        <taxon>Sphingomonadaceae</taxon>
        <taxon>Sphingomonas</taxon>
    </lineage>
</organism>
<dbReference type="EMBL" id="SRXT01000004">
    <property type="protein sequence ID" value="TGX53682.1"/>
    <property type="molecule type" value="Genomic_DNA"/>
</dbReference>
<name>A0A4V3QZC5_9SPHN</name>
<dbReference type="Proteomes" id="UP000306147">
    <property type="component" value="Unassembled WGS sequence"/>
</dbReference>
<sequence length="206" mass="22095">MMRMAELGAVNLVGESIVAVLRARRSLLQAEGRLDPVPAAAEIAHVPLSKLTGASPPTGGLSLTCYHVGRSDSVIGRGPMGDPSQGAGISLELSYVLACWSTTTLEEQALLSWAMLELDRYPILDQGQLLGGATWSRGESVQIVPDDSDPERLFRLWEALKLKHHLSALYKARVIRIGYRPVADAPPVAASRFSFADGDPIAEPAL</sequence>
<dbReference type="OrthoDB" id="7605070at2"/>
<dbReference type="AlphaFoldDB" id="A0A4V3QZC5"/>
<accession>A0A4V3QZC5</accession>
<reference evidence="2 3" key="1">
    <citation type="submission" date="2019-04" db="EMBL/GenBank/DDBJ databases">
        <title>Sphingomonas psychrotolerans sp. nov., isolated from soil in the Tianshan Mountains, Xinjiang, China.</title>
        <authorList>
            <person name="Luo Y."/>
            <person name="Sheng H."/>
        </authorList>
    </citation>
    <scope>NUCLEOTIDE SEQUENCE [LARGE SCALE GENOMIC DNA]</scope>
    <source>
        <strain evidence="2 3">ZFGT-11</strain>
    </source>
</reference>
<comment type="caution">
    <text evidence="2">The sequence shown here is derived from an EMBL/GenBank/DDBJ whole genome shotgun (WGS) entry which is preliminary data.</text>
</comment>
<proteinExistence type="predicted"/>
<evidence type="ECO:0000313" key="2">
    <source>
        <dbReference type="EMBL" id="TGX53682.1"/>
    </source>
</evidence>
<keyword evidence="3" id="KW-1185">Reference proteome</keyword>